<keyword evidence="3" id="KW-1185">Reference proteome</keyword>
<organism evidence="2 3">
    <name type="scientific">Phytophthora sojae (strain P6497)</name>
    <name type="common">Soybean stem and root rot agent</name>
    <name type="synonym">Phytophthora megasperma f. sp. glycines</name>
    <dbReference type="NCBI Taxonomy" id="1094619"/>
    <lineage>
        <taxon>Eukaryota</taxon>
        <taxon>Sar</taxon>
        <taxon>Stramenopiles</taxon>
        <taxon>Oomycota</taxon>
        <taxon>Peronosporomycetes</taxon>
        <taxon>Peronosporales</taxon>
        <taxon>Peronosporaceae</taxon>
        <taxon>Phytophthora</taxon>
    </lineage>
</organism>
<dbReference type="EMBL" id="JH159158">
    <property type="protein sequence ID" value="EGZ10801.1"/>
    <property type="molecule type" value="Genomic_DNA"/>
</dbReference>
<name>G5A1K3_PHYSP</name>
<evidence type="ECO:0000259" key="1">
    <source>
        <dbReference type="Pfam" id="PF17921"/>
    </source>
</evidence>
<evidence type="ECO:0000313" key="2">
    <source>
        <dbReference type="EMBL" id="EGZ10801.1"/>
    </source>
</evidence>
<dbReference type="KEGG" id="psoj:PHYSODRAFT_387821"/>
<dbReference type="Gene3D" id="1.10.340.70">
    <property type="match status" value="1"/>
</dbReference>
<sequence length="96" mass="11108">MSTFWWPGMEKAVKKYVKSCTQCKRAKLRGGKQSYGHLPPTPMSNENRPFDVFHVDLVGPLEGDFYCLTAIERQFRWLEVMMQRGRTSATTALSFE</sequence>
<dbReference type="Pfam" id="PF17921">
    <property type="entry name" value="Integrase_H2C2"/>
    <property type="match status" value="1"/>
</dbReference>
<dbReference type="InterPro" id="IPR052160">
    <property type="entry name" value="Gypsy_RT_Integrase-like"/>
</dbReference>
<gene>
    <name evidence="2" type="ORF">PHYSODRAFT_387821</name>
</gene>
<accession>G5A1K3</accession>
<dbReference type="Proteomes" id="UP000002640">
    <property type="component" value="Unassembled WGS sequence"/>
</dbReference>
<dbReference type="InterPro" id="IPR041588">
    <property type="entry name" value="Integrase_H2C2"/>
</dbReference>
<dbReference type="AlphaFoldDB" id="G5A1K3"/>
<dbReference type="RefSeq" id="XP_009533546.1">
    <property type="nucleotide sequence ID" value="XM_009535251.1"/>
</dbReference>
<evidence type="ECO:0000313" key="3">
    <source>
        <dbReference type="Proteomes" id="UP000002640"/>
    </source>
</evidence>
<proteinExistence type="predicted"/>
<dbReference type="OMA" id="FRWLEVM"/>
<dbReference type="PANTHER" id="PTHR47266">
    <property type="entry name" value="ENDONUCLEASE-RELATED"/>
    <property type="match status" value="1"/>
</dbReference>
<protein>
    <recommendedName>
        <fullName evidence="1">Integrase zinc-binding domain-containing protein</fullName>
    </recommendedName>
</protein>
<dbReference type="STRING" id="1094619.G5A1K3"/>
<feature type="domain" description="Integrase zinc-binding" evidence="1">
    <location>
        <begin position="3"/>
        <end position="27"/>
    </location>
</feature>
<reference evidence="2 3" key="1">
    <citation type="journal article" date="2006" name="Science">
        <title>Phytophthora genome sequences uncover evolutionary origins and mechanisms of pathogenesis.</title>
        <authorList>
            <person name="Tyler B.M."/>
            <person name="Tripathy S."/>
            <person name="Zhang X."/>
            <person name="Dehal P."/>
            <person name="Jiang R.H."/>
            <person name="Aerts A."/>
            <person name="Arredondo F.D."/>
            <person name="Baxter L."/>
            <person name="Bensasson D."/>
            <person name="Beynon J.L."/>
            <person name="Chapman J."/>
            <person name="Damasceno C.M."/>
            <person name="Dorrance A.E."/>
            <person name="Dou D."/>
            <person name="Dickerman A.W."/>
            <person name="Dubchak I.L."/>
            <person name="Garbelotto M."/>
            <person name="Gijzen M."/>
            <person name="Gordon S.G."/>
            <person name="Govers F."/>
            <person name="Grunwald N.J."/>
            <person name="Huang W."/>
            <person name="Ivors K.L."/>
            <person name="Jones R.W."/>
            <person name="Kamoun S."/>
            <person name="Krampis K."/>
            <person name="Lamour K.H."/>
            <person name="Lee M.K."/>
            <person name="McDonald W.H."/>
            <person name="Medina M."/>
            <person name="Meijer H.J."/>
            <person name="Nordberg E.K."/>
            <person name="Maclean D.J."/>
            <person name="Ospina-Giraldo M.D."/>
            <person name="Morris P.F."/>
            <person name="Phuntumart V."/>
            <person name="Putnam N.H."/>
            <person name="Rash S."/>
            <person name="Rose J.K."/>
            <person name="Sakihama Y."/>
            <person name="Salamov A.A."/>
            <person name="Savidor A."/>
            <person name="Scheuring C.F."/>
            <person name="Smith B.M."/>
            <person name="Sobral B.W."/>
            <person name="Terry A."/>
            <person name="Torto-Alalibo T.A."/>
            <person name="Win J."/>
            <person name="Xu Z."/>
            <person name="Zhang H."/>
            <person name="Grigoriev I.V."/>
            <person name="Rokhsar D.S."/>
            <person name="Boore J.L."/>
        </authorList>
    </citation>
    <scope>NUCLEOTIDE SEQUENCE [LARGE SCALE GENOMIC DNA]</scope>
    <source>
        <strain evidence="2 3">P6497</strain>
    </source>
</reference>
<dbReference type="GeneID" id="20650987"/>
<dbReference type="InParanoid" id="G5A1K3"/>
<feature type="non-terminal residue" evidence="2">
    <location>
        <position position="96"/>
    </location>
</feature>
<dbReference type="SMR" id="G5A1K3"/>